<dbReference type="Proteomes" id="UP000252199">
    <property type="component" value="Unassembled WGS sequence"/>
</dbReference>
<feature type="domain" description="Abortive phage infection protein C-terminal" evidence="1">
    <location>
        <begin position="258"/>
        <end position="340"/>
    </location>
</feature>
<proteinExistence type="predicted"/>
<comment type="caution">
    <text evidence="2">The sequence shown here is derived from an EMBL/GenBank/DDBJ whole genome shotgun (WGS) entry which is preliminary data.</text>
</comment>
<dbReference type="Pfam" id="PF10592">
    <property type="entry name" value="AIPR"/>
    <property type="match status" value="1"/>
</dbReference>
<evidence type="ECO:0000313" key="3">
    <source>
        <dbReference type="Proteomes" id="UP000252199"/>
    </source>
</evidence>
<evidence type="ECO:0000259" key="1">
    <source>
        <dbReference type="Pfam" id="PF10592"/>
    </source>
</evidence>
<name>A0ABD7FQF2_9VIBR</name>
<dbReference type="InterPro" id="IPR018891">
    <property type="entry name" value="AIPR_C"/>
</dbReference>
<dbReference type="AlphaFoldDB" id="A0ABD7FQF2"/>
<gene>
    <name evidence="2" type="ORF">DLR72_18705</name>
</gene>
<dbReference type="EMBL" id="QKKU01000159">
    <property type="protein sequence ID" value="RBM58525.1"/>
    <property type="molecule type" value="Genomic_DNA"/>
</dbReference>
<dbReference type="RefSeq" id="WP_181725347.1">
    <property type="nucleotide sequence ID" value="NZ_CAWQMY010000067.1"/>
</dbReference>
<feature type="non-terminal residue" evidence="2">
    <location>
        <position position="341"/>
    </location>
</feature>
<evidence type="ECO:0000313" key="2">
    <source>
        <dbReference type="EMBL" id="RBM58525.1"/>
    </source>
</evidence>
<reference evidence="2 3" key="1">
    <citation type="submission" date="2018-06" db="EMBL/GenBank/DDBJ databases">
        <title>Draft genome sequences of nine Vibrio sp. clinical isolates from across the United States representing the closest known relative of Vibrio cholerae.</title>
        <authorList>
            <person name="Islam M.T."/>
            <person name="Liang K."/>
            <person name="Im M.S."/>
            <person name="Winkjer J."/>
            <person name="Busby S."/>
            <person name="Batra D."/>
            <person name="Rowe L."/>
            <person name="Tarr C.L."/>
            <person name="Boucher Y."/>
        </authorList>
    </citation>
    <scope>NUCLEOTIDE SEQUENCE [LARGE SCALE GENOMIC DNA]</scope>
    <source>
        <strain evidence="2 3">2017V-1110</strain>
    </source>
</reference>
<organism evidence="2 3">
    <name type="scientific">Vibrio paracholerae</name>
    <dbReference type="NCBI Taxonomy" id="650003"/>
    <lineage>
        <taxon>Bacteria</taxon>
        <taxon>Pseudomonadati</taxon>
        <taxon>Pseudomonadota</taxon>
        <taxon>Gammaproteobacteria</taxon>
        <taxon>Vibrionales</taxon>
        <taxon>Vibrionaceae</taxon>
        <taxon>Vibrio</taxon>
    </lineage>
</organism>
<sequence length="341" mass="38685">MDRITKSYMNDFCDSHGINGDDSLKFEHFINYIITDKYCFERFSVEDINIGDGGTVGIDGFAIIINGNFVSSKENLLDILESHKNPEAKVIFIQTKTSQKLDVKEIGNFGWAVTDFISESPTINWSSSVVDKIELFGELIRNSSKLKDKPSCHLFFVTAANKVDNELRDAKKKSIITDILNENVFKENIEFEFLGANEVQKEYKKIGKKYKRKFDFPNKAILPAVGDLIPKSYLGVIPAKTLIDIITDESGGIISEIFYDNVRDYQGINKVNSEISNTLKSENRNMFFAMNNGVTIISEEIHDSRDSVEIEGYQIINGCQTSNVIYENRDILTNDVYVPIR</sequence>
<accession>A0ABD7FQF2</accession>
<protein>
    <recommendedName>
        <fullName evidence="1">Abortive phage infection protein C-terminal domain-containing protein</fullName>
    </recommendedName>
</protein>